<evidence type="ECO:0000256" key="1">
    <source>
        <dbReference type="SAM" id="MobiDB-lite"/>
    </source>
</evidence>
<sequence>MPRARTQRCRRRRHRKPPPRLQQKKVPLPRARGHSPSRIPTRRIPRDPGFFAEVLAMAKEDAERAAASADVVDRVEKFVLDDDFDYDNCPLSAPEYPYDQRPRPTPPPFAKAGSKRRGSMLLSDTKEKELQRSEPPPRTPRLYSTHLRRPSSSLLQRRREGLLQAVAVGTLQACQDGSYWSPSYQAPAKRQIELRAPLSTAWTRAHAAQEQPLPARQSPELIVSHDEDLFQLCSRFPGKRCGLVHFATGPPCFRDVRESQLFFRTTYLYAAEEMPRQMHREVEDVLGQGAIIYTAGC</sequence>
<keyword evidence="3" id="KW-1185">Reference proteome</keyword>
<comment type="caution">
    <text evidence="2">The sequence shown here is derived from an EMBL/GenBank/DDBJ whole genome shotgun (WGS) entry which is preliminary data.</text>
</comment>
<name>A0A812ULT9_9DINO</name>
<organism evidence="2 3">
    <name type="scientific">Symbiodinium natans</name>
    <dbReference type="NCBI Taxonomy" id="878477"/>
    <lineage>
        <taxon>Eukaryota</taxon>
        <taxon>Sar</taxon>
        <taxon>Alveolata</taxon>
        <taxon>Dinophyceae</taxon>
        <taxon>Suessiales</taxon>
        <taxon>Symbiodiniaceae</taxon>
        <taxon>Symbiodinium</taxon>
    </lineage>
</organism>
<dbReference type="AlphaFoldDB" id="A0A812ULT9"/>
<reference evidence="2" key="1">
    <citation type="submission" date="2021-02" db="EMBL/GenBank/DDBJ databases">
        <authorList>
            <person name="Dougan E. K."/>
            <person name="Rhodes N."/>
            <person name="Thang M."/>
            <person name="Chan C."/>
        </authorList>
    </citation>
    <scope>NUCLEOTIDE SEQUENCE</scope>
</reference>
<protein>
    <submittedName>
        <fullName evidence="2">Uncharacterized protein</fullName>
    </submittedName>
</protein>
<feature type="region of interest" description="Disordered" evidence="1">
    <location>
        <begin position="1"/>
        <end position="45"/>
    </location>
</feature>
<feature type="compositionally biased region" description="Basic residues" evidence="1">
    <location>
        <begin position="1"/>
        <end position="18"/>
    </location>
</feature>
<feature type="region of interest" description="Disordered" evidence="1">
    <location>
        <begin position="91"/>
        <end position="145"/>
    </location>
</feature>
<accession>A0A812ULT9</accession>
<dbReference type="OrthoDB" id="439895at2759"/>
<feature type="compositionally biased region" description="Basic residues" evidence="1">
    <location>
        <begin position="31"/>
        <end position="43"/>
    </location>
</feature>
<dbReference type="EMBL" id="CAJNDS010002713">
    <property type="protein sequence ID" value="CAE7571209.1"/>
    <property type="molecule type" value="Genomic_DNA"/>
</dbReference>
<dbReference type="Proteomes" id="UP000604046">
    <property type="component" value="Unassembled WGS sequence"/>
</dbReference>
<proteinExistence type="predicted"/>
<evidence type="ECO:0000313" key="2">
    <source>
        <dbReference type="EMBL" id="CAE7571209.1"/>
    </source>
</evidence>
<gene>
    <name evidence="2" type="ORF">SNAT2548_LOCUS32535</name>
</gene>
<evidence type="ECO:0000313" key="3">
    <source>
        <dbReference type="Proteomes" id="UP000604046"/>
    </source>
</evidence>